<dbReference type="Pfam" id="PF03807">
    <property type="entry name" value="F420_oxidored"/>
    <property type="match status" value="1"/>
</dbReference>
<dbReference type="PANTHER" id="PTHR14239">
    <property type="entry name" value="DUDULIN-RELATED"/>
    <property type="match status" value="1"/>
</dbReference>
<evidence type="ECO:0000313" key="4">
    <source>
        <dbReference type="Proteomes" id="UP001141422"/>
    </source>
</evidence>
<feature type="domain" description="Pyrroline-5-carboxylate reductase catalytic N-terminal" evidence="2">
    <location>
        <begin position="6"/>
        <end position="107"/>
    </location>
</feature>
<comment type="caution">
    <text evidence="3">The sequence shown here is derived from an EMBL/GenBank/DDBJ whole genome shotgun (WGS) entry which is preliminary data.</text>
</comment>
<dbReference type="RefSeq" id="WP_268924203.1">
    <property type="nucleotide sequence ID" value="NZ_JAPTGB010000003.1"/>
</dbReference>
<proteinExistence type="predicted"/>
<dbReference type="InterPro" id="IPR036291">
    <property type="entry name" value="NAD(P)-bd_dom_sf"/>
</dbReference>
<dbReference type="NCBIfam" id="TIGR01915">
    <property type="entry name" value="npdG"/>
    <property type="match status" value="1"/>
</dbReference>
<dbReference type="InterPro" id="IPR051267">
    <property type="entry name" value="STEAP_metalloreductase"/>
</dbReference>
<dbReference type="PANTHER" id="PTHR14239:SF0">
    <property type="entry name" value="F420-DEPENDENT NADP REDUCTASE"/>
    <property type="match status" value="1"/>
</dbReference>
<name>A0ABT4IE16_9EURY</name>
<keyword evidence="4" id="KW-1185">Reference proteome</keyword>
<dbReference type="InterPro" id="IPR010185">
    <property type="entry name" value="NpdG"/>
</dbReference>
<accession>A0ABT4IE16</accession>
<organism evidence="3 4">
    <name type="scientific">Methanocorpusculum petauri</name>
    <dbReference type="NCBI Taxonomy" id="3002863"/>
    <lineage>
        <taxon>Archaea</taxon>
        <taxon>Methanobacteriati</taxon>
        <taxon>Methanobacteriota</taxon>
        <taxon>Stenosarchaea group</taxon>
        <taxon>Methanomicrobia</taxon>
        <taxon>Methanomicrobiales</taxon>
        <taxon>Methanocorpusculaceae</taxon>
        <taxon>Methanocorpusculum</taxon>
    </lineage>
</organism>
<gene>
    <name evidence="3" type="primary">npdG</name>
    <name evidence="3" type="ORF">O0S10_01890</name>
</gene>
<evidence type="ECO:0000313" key="3">
    <source>
        <dbReference type="EMBL" id="MCZ0859979.1"/>
    </source>
</evidence>
<sequence length="223" mass="23752">MNVSVKIGIIGGTGDIGKGLALRISDKHEIILGSREASKACEAAEATVCTLQEHNCIGLCRGTSNEEAVRDADVVVISVMFQHVAPTLAGIDPKYLENKIVISPVNPMGKKDGYFFFDRPEEGSAALAIQKMLPASAKLVTAFNNIAAHKWTLLDEELDYTVAVCSDDAEAKKVVMQLVSEVSKLRAVDAGPLAVSGIVESITPLVLNIAKFNGMKDVGVHFS</sequence>
<keyword evidence="1" id="KW-0560">Oxidoreductase</keyword>
<evidence type="ECO:0000259" key="2">
    <source>
        <dbReference type="Pfam" id="PF03807"/>
    </source>
</evidence>
<evidence type="ECO:0000256" key="1">
    <source>
        <dbReference type="ARBA" id="ARBA00023002"/>
    </source>
</evidence>
<dbReference type="Gene3D" id="3.40.50.720">
    <property type="entry name" value="NAD(P)-binding Rossmann-like Domain"/>
    <property type="match status" value="1"/>
</dbReference>
<dbReference type="Proteomes" id="UP001141422">
    <property type="component" value="Unassembled WGS sequence"/>
</dbReference>
<dbReference type="EMBL" id="JAPTGB010000003">
    <property type="protein sequence ID" value="MCZ0859979.1"/>
    <property type="molecule type" value="Genomic_DNA"/>
</dbReference>
<dbReference type="InterPro" id="IPR028939">
    <property type="entry name" value="P5C_Rdtase_cat_N"/>
</dbReference>
<dbReference type="SUPFAM" id="SSF51735">
    <property type="entry name" value="NAD(P)-binding Rossmann-fold domains"/>
    <property type="match status" value="1"/>
</dbReference>
<protein>
    <submittedName>
        <fullName evidence="3">NADPH-dependent F420 reductase</fullName>
    </submittedName>
</protein>
<reference evidence="3" key="1">
    <citation type="submission" date="2022-12" db="EMBL/GenBank/DDBJ databases">
        <title>Isolation and characterisation of novel Methanocorpusculum spp. from native Australian herbivores indicates the genus is ancestrally host-associated.</title>
        <authorList>
            <person name="Volmer J.G."/>
            <person name="Soo R.M."/>
            <person name="Evans P.N."/>
            <person name="Hoedt E.C."/>
            <person name="Astorga Alsina A.L."/>
            <person name="Woodcroft B.J."/>
            <person name="Tyson G.W."/>
            <person name="Hugenholtz P."/>
            <person name="Morrison M."/>
        </authorList>
    </citation>
    <scope>NUCLEOTIDE SEQUENCE</scope>
    <source>
        <strain evidence="3">MG</strain>
    </source>
</reference>